<dbReference type="Proteomes" id="UP001234581">
    <property type="component" value="Unassembled WGS sequence"/>
</dbReference>
<dbReference type="SMART" id="SM00064">
    <property type="entry name" value="FYVE"/>
    <property type="match status" value="1"/>
</dbReference>
<dbReference type="EMBL" id="JARTCD010000050">
    <property type="protein sequence ID" value="KAJ8655316.1"/>
    <property type="molecule type" value="Genomic_DNA"/>
</dbReference>
<evidence type="ECO:0000256" key="5">
    <source>
        <dbReference type="SAM" id="MobiDB-lite"/>
    </source>
</evidence>
<keyword evidence="8" id="KW-1185">Reference proteome</keyword>
<dbReference type="InterPro" id="IPR013083">
    <property type="entry name" value="Znf_RING/FYVE/PHD"/>
</dbReference>
<organism evidence="7 8">
    <name type="scientific">Lichtheimia ornata</name>
    <dbReference type="NCBI Taxonomy" id="688661"/>
    <lineage>
        <taxon>Eukaryota</taxon>
        <taxon>Fungi</taxon>
        <taxon>Fungi incertae sedis</taxon>
        <taxon>Mucoromycota</taxon>
        <taxon>Mucoromycotina</taxon>
        <taxon>Mucoromycetes</taxon>
        <taxon>Mucorales</taxon>
        <taxon>Lichtheimiaceae</taxon>
        <taxon>Lichtheimia</taxon>
    </lineage>
</organism>
<keyword evidence="3" id="KW-0862">Zinc</keyword>
<evidence type="ECO:0000256" key="2">
    <source>
        <dbReference type="ARBA" id="ARBA00022771"/>
    </source>
</evidence>
<evidence type="ECO:0000256" key="1">
    <source>
        <dbReference type="ARBA" id="ARBA00022723"/>
    </source>
</evidence>
<name>A0AAD7V058_9FUNG</name>
<proteinExistence type="predicted"/>
<dbReference type="PANTHER" id="PTHR23164">
    <property type="entry name" value="EARLY ENDOSOME ANTIGEN 1"/>
    <property type="match status" value="1"/>
</dbReference>
<reference evidence="7 8" key="1">
    <citation type="submission" date="2023-03" db="EMBL/GenBank/DDBJ databases">
        <title>Genome sequence of Lichtheimia ornata CBS 291.66.</title>
        <authorList>
            <person name="Mohabir J.T."/>
            <person name="Shea T.P."/>
            <person name="Kurbessoian T."/>
            <person name="Berby B."/>
            <person name="Fontaine J."/>
            <person name="Livny J."/>
            <person name="Gnirke A."/>
            <person name="Stajich J.E."/>
            <person name="Cuomo C.A."/>
        </authorList>
    </citation>
    <scope>NUCLEOTIDE SEQUENCE [LARGE SCALE GENOMIC DNA]</scope>
    <source>
        <strain evidence="7">CBS 291.66</strain>
    </source>
</reference>
<evidence type="ECO:0000259" key="6">
    <source>
        <dbReference type="PROSITE" id="PS50178"/>
    </source>
</evidence>
<keyword evidence="1" id="KW-0479">Metal-binding</keyword>
<dbReference type="PROSITE" id="PS50178">
    <property type="entry name" value="ZF_FYVE"/>
    <property type="match status" value="1"/>
</dbReference>
<keyword evidence="2 4" id="KW-0863">Zinc-finger</keyword>
<dbReference type="PANTHER" id="PTHR23164:SF30">
    <property type="entry name" value="EARLY ENDOSOME ANTIGEN 1"/>
    <property type="match status" value="1"/>
</dbReference>
<evidence type="ECO:0000256" key="4">
    <source>
        <dbReference type="PROSITE-ProRule" id="PRU00091"/>
    </source>
</evidence>
<accession>A0AAD7V058</accession>
<comment type="caution">
    <text evidence="7">The sequence shown here is derived from an EMBL/GenBank/DDBJ whole genome shotgun (WGS) entry which is preliminary data.</text>
</comment>
<gene>
    <name evidence="7" type="ORF">O0I10_009005</name>
</gene>
<dbReference type="CDD" id="cd15760">
    <property type="entry name" value="FYVE_scVPS27p_like"/>
    <property type="match status" value="1"/>
</dbReference>
<protein>
    <recommendedName>
        <fullName evidence="6">FYVE-type domain-containing protein</fullName>
    </recommendedName>
</protein>
<feature type="region of interest" description="Disordered" evidence="5">
    <location>
        <begin position="36"/>
        <end position="76"/>
    </location>
</feature>
<evidence type="ECO:0000313" key="8">
    <source>
        <dbReference type="Proteomes" id="UP001234581"/>
    </source>
</evidence>
<dbReference type="InterPro" id="IPR011011">
    <property type="entry name" value="Znf_FYVE_PHD"/>
</dbReference>
<dbReference type="InterPro" id="IPR000306">
    <property type="entry name" value="Znf_FYVE"/>
</dbReference>
<dbReference type="Gene3D" id="3.30.40.10">
    <property type="entry name" value="Zinc/RING finger domain, C3HC4 (zinc finger)"/>
    <property type="match status" value="1"/>
</dbReference>
<dbReference type="SUPFAM" id="SSF57903">
    <property type="entry name" value="FYVE/PHD zinc finger"/>
    <property type="match status" value="1"/>
</dbReference>
<feature type="region of interest" description="Disordered" evidence="5">
    <location>
        <begin position="150"/>
        <end position="175"/>
    </location>
</feature>
<dbReference type="RefSeq" id="XP_058340229.1">
    <property type="nucleotide sequence ID" value="XM_058489003.1"/>
</dbReference>
<sequence>MDIYALTRKKRPTHLTLGQSTTISRPPLSTIDTIESPTLTEQSSVDSKQQSSLNSASSFSEPVTGPPSRHHWKPDADSTHCAQFGCRTSFGLFERRHHCRKCGDIFCSEHCAQSIRLDQSSRFHPKGILSRCCNGCANDYRRWLTGLKDTQEQQHHQHQQDEHGREKHSRRRTGIMTHQPHAMEGVTELGRDDIVEANRHPIAIKSKHEVAFNPIPSVPADWQWSTF</sequence>
<feature type="domain" description="FYVE-type" evidence="6">
    <location>
        <begin position="86"/>
        <end position="141"/>
    </location>
</feature>
<feature type="compositionally biased region" description="Polar residues" evidence="5">
    <location>
        <begin position="36"/>
        <end position="46"/>
    </location>
</feature>
<dbReference type="Pfam" id="PF01363">
    <property type="entry name" value="FYVE"/>
    <property type="match status" value="1"/>
</dbReference>
<dbReference type="InterPro" id="IPR017455">
    <property type="entry name" value="Znf_FYVE-rel"/>
</dbReference>
<evidence type="ECO:0000256" key="3">
    <source>
        <dbReference type="ARBA" id="ARBA00022833"/>
    </source>
</evidence>
<dbReference type="GO" id="GO:0008270">
    <property type="term" value="F:zinc ion binding"/>
    <property type="evidence" value="ECO:0007669"/>
    <property type="project" value="UniProtKB-KW"/>
</dbReference>
<feature type="compositionally biased region" description="Low complexity" evidence="5">
    <location>
        <begin position="47"/>
        <end position="60"/>
    </location>
</feature>
<dbReference type="GeneID" id="83216412"/>
<feature type="compositionally biased region" description="Basic and acidic residues" evidence="5">
    <location>
        <begin position="150"/>
        <end position="165"/>
    </location>
</feature>
<evidence type="ECO:0000313" key="7">
    <source>
        <dbReference type="EMBL" id="KAJ8655316.1"/>
    </source>
</evidence>
<dbReference type="AlphaFoldDB" id="A0AAD7V058"/>